<protein>
    <submittedName>
        <fullName evidence="2">Uncharacterized protein</fullName>
    </submittedName>
</protein>
<keyword evidence="3" id="KW-1185">Reference proteome</keyword>
<evidence type="ECO:0000313" key="3">
    <source>
        <dbReference type="Proteomes" id="UP001152519"/>
    </source>
</evidence>
<feature type="region of interest" description="Disordered" evidence="1">
    <location>
        <begin position="69"/>
        <end position="140"/>
    </location>
</feature>
<evidence type="ECO:0000313" key="2">
    <source>
        <dbReference type="EMBL" id="CAG6396423.1"/>
    </source>
</evidence>
<sequence length="200" mass="22140">MLTAVTTRRPAPTCRSDRVARHRATCLHLRQAGAERTLYGIPGAGGAVDSTCLDGTAIPVDRIFEKFRTTKGLRSHAQGLHPPDRDPRDCRQRPRRHLGRHSRPGARHRLHGRLHAADGLRRGGSGHLGDRPERGAAGRPRRYLSAFANDRGPRSLTARGPRGCQGGLRWNSGRRHCPGSARPRSWICRCGSPARRGCWR</sequence>
<organism evidence="2 3">
    <name type="scientific">Actinacidiphila cocklensis</name>
    <dbReference type="NCBI Taxonomy" id="887465"/>
    <lineage>
        <taxon>Bacteria</taxon>
        <taxon>Bacillati</taxon>
        <taxon>Actinomycetota</taxon>
        <taxon>Actinomycetes</taxon>
        <taxon>Kitasatosporales</taxon>
        <taxon>Streptomycetaceae</taxon>
        <taxon>Actinacidiphila</taxon>
    </lineage>
</organism>
<dbReference type="AlphaFoldDB" id="A0A9W4DUI1"/>
<comment type="caution">
    <text evidence="2">The sequence shown here is derived from an EMBL/GenBank/DDBJ whole genome shotgun (WGS) entry which is preliminary data.</text>
</comment>
<accession>A0A9W4DUI1</accession>
<name>A0A9W4DUI1_9ACTN</name>
<evidence type="ECO:0000256" key="1">
    <source>
        <dbReference type="SAM" id="MobiDB-lite"/>
    </source>
</evidence>
<gene>
    <name evidence="2" type="ORF">SCOCK_400080</name>
</gene>
<feature type="compositionally biased region" description="Basic and acidic residues" evidence="1">
    <location>
        <begin position="82"/>
        <end position="92"/>
    </location>
</feature>
<reference evidence="2" key="1">
    <citation type="submission" date="2021-05" db="EMBL/GenBank/DDBJ databases">
        <authorList>
            <person name="Arsene-Ploetze F."/>
        </authorList>
    </citation>
    <scope>NUCLEOTIDE SEQUENCE</scope>
    <source>
        <strain evidence="2">DSM 42138</strain>
    </source>
</reference>
<dbReference type="EMBL" id="CAJSLV010000071">
    <property type="protein sequence ID" value="CAG6396423.1"/>
    <property type="molecule type" value="Genomic_DNA"/>
</dbReference>
<proteinExistence type="predicted"/>
<dbReference type="Proteomes" id="UP001152519">
    <property type="component" value="Unassembled WGS sequence"/>
</dbReference>
<feature type="compositionally biased region" description="Basic residues" evidence="1">
    <location>
        <begin position="93"/>
        <end position="114"/>
    </location>
</feature>